<accession>A0A2C9D7S8</accession>
<sequence>MFSRFFHLFAQPLALCLFLGAFALVGLVLGAGFTPAHAAILTGDASGTGNLLQTTVSMGLDIVFGIALPWLIWKLTGVQIASNRRETLHSAAVTGVTQAIAAMGLTPSTVKTENITAIVDGAANWIAGKGAGDTVKALGMSLPDIEAIARAKVMQVIGNGPTWTTLEPAIERGGSASASNG</sequence>
<keyword evidence="3" id="KW-1185">Reference proteome</keyword>
<dbReference type="OrthoDB" id="8457111at2"/>
<dbReference type="KEGG" id="hdi:HDIA_2260"/>
<evidence type="ECO:0000256" key="1">
    <source>
        <dbReference type="SAM" id="Phobius"/>
    </source>
</evidence>
<dbReference type="AlphaFoldDB" id="A0A2C9D7S8"/>
<keyword evidence="1" id="KW-1133">Transmembrane helix</keyword>
<protein>
    <submittedName>
        <fullName evidence="2">Uncharacterized protein</fullName>
    </submittedName>
</protein>
<evidence type="ECO:0000313" key="2">
    <source>
        <dbReference type="EMBL" id="SON55801.1"/>
    </source>
</evidence>
<name>A0A2C9D7S8_9HYPH</name>
<dbReference type="Proteomes" id="UP000223606">
    <property type="component" value="Chromosome 1"/>
</dbReference>
<gene>
    <name evidence="2" type="ORF">HDIA_2260</name>
</gene>
<dbReference type="RefSeq" id="WP_099556260.1">
    <property type="nucleotide sequence ID" value="NZ_LT960614.1"/>
</dbReference>
<reference evidence="3" key="1">
    <citation type="submission" date="2017-09" db="EMBL/GenBank/DDBJ databases">
        <title>Genome sequence of Nannocystis excedens DSM 71.</title>
        <authorList>
            <person name="Blom J."/>
        </authorList>
    </citation>
    <scope>NUCLEOTIDE SEQUENCE [LARGE SCALE GENOMIC DNA]</scope>
    <source>
        <strain evidence="3">type strain: E19</strain>
    </source>
</reference>
<feature type="transmembrane region" description="Helical" evidence="1">
    <location>
        <begin position="54"/>
        <end position="75"/>
    </location>
</feature>
<keyword evidence="1" id="KW-0472">Membrane</keyword>
<organism evidence="2 3">
    <name type="scientific">Hartmannibacter diazotrophicus</name>
    <dbReference type="NCBI Taxonomy" id="1482074"/>
    <lineage>
        <taxon>Bacteria</taxon>
        <taxon>Pseudomonadati</taxon>
        <taxon>Pseudomonadota</taxon>
        <taxon>Alphaproteobacteria</taxon>
        <taxon>Hyphomicrobiales</taxon>
        <taxon>Pleomorphomonadaceae</taxon>
        <taxon>Hartmannibacter</taxon>
    </lineage>
</organism>
<keyword evidence="1" id="KW-0812">Transmembrane</keyword>
<evidence type="ECO:0000313" key="3">
    <source>
        <dbReference type="Proteomes" id="UP000223606"/>
    </source>
</evidence>
<proteinExistence type="predicted"/>
<dbReference type="EMBL" id="LT960614">
    <property type="protein sequence ID" value="SON55801.1"/>
    <property type="molecule type" value="Genomic_DNA"/>
</dbReference>